<organism evidence="2 3">
    <name type="scientific">Gigaspora rosea</name>
    <dbReference type="NCBI Taxonomy" id="44941"/>
    <lineage>
        <taxon>Eukaryota</taxon>
        <taxon>Fungi</taxon>
        <taxon>Fungi incertae sedis</taxon>
        <taxon>Mucoromycota</taxon>
        <taxon>Glomeromycotina</taxon>
        <taxon>Glomeromycetes</taxon>
        <taxon>Diversisporales</taxon>
        <taxon>Gigasporaceae</taxon>
        <taxon>Gigaspora</taxon>
    </lineage>
</organism>
<dbReference type="AlphaFoldDB" id="A0A397UIZ4"/>
<keyword evidence="1" id="KW-1133">Transmembrane helix</keyword>
<name>A0A397UIZ4_9GLOM</name>
<sequence>MVTNYSLIFISFLGIVFYLRVDFHQGFALHLFDLRLLGFSGVSPFAGFRFRYTKRNTEKEVRVIVGKKQTFALVSSSNF</sequence>
<comment type="caution">
    <text evidence="2">The sequence shown here is derived from an EMBL/GenBank/DDBJ whole genome shotgun (WGS) entry which is preliminary data.</text>
</comment>
<keyword evidence="1" id="KW-0472">Membrane</keyword>
<evidence type="ECO:0000313" key="2">
    <source>
        <dbReference type="EMBL" id="RIB07116.1"/>
    </source>
</evidence>
<gene>
    <name evidence="2" type="ORF">C2G38_461656</name>
</gene>
<dbReference type="Proteomes" id="UP000266673">
    <property type="component" value="Unassembled WGS sequence"/>
</dbReference>
<reference evidence="2 3" key="1">
    <citation type="submission" date="2018-06" db="EMBL/GenBank/DDBJ databases">
        <title>Comparative genomics reveals the genomic features of Rhizophagus irregularis, R. cerebriforme, R. diaphanum and Gigaspora rosea, and their symbiotic lifestyle signature.</title>
        <authorList>
            <person name="Morin E."/>
            <person name="San Clemente H."/>
            <person name="Chen E.C.H."/>
            <person name="De La Providencia I."/>
            <person name="Hainaut M."/>
            <person name="Kuo A."/>
            <person name="Kohler A."/>
            <person name="Murat C."/>
            <person name="Tang N."/>
            <person name="Roy S."/>
            <person name="Loubradou J."/>
            <person name="Henrissat B."/>
            <person name="Grigoriev I.V."/>
            <person name="Corradi N."/>
            <person name="Roux C."/>
            <person name="Martin F.M."/>
        </authorList>
    </citation>
    <scope>NUCLEOTIDE SEQUENCE [LARGE SCALE GENOMIC DNA]</scope>
    <source>
        <strain evidence="2 3">DAOM 194757</strain>
    </source>
</reference>
<evidence type="ECO:0000256" key="1">
    <source>
        <dbReference type="SAM" id="Phobius"/>
    </source>
</evidence>
<feature type="transmembrane region" description="Helical" evidence="1">
    <location>
        <begin position="5"/>
        <end position="21"/>
    </location>
</feature>
<evidence type="ECO:0000313" key="3">
    <source>
        <dbReference type="Proteomes" id="UP000266673"/>
    </source>
</evidence>
<proteinExistence type="predicted"/>
<keyword evidence="1" id="KW-0812">Transmembrane</keyword>
<protein>
    <submittedName>
        <fullName evidence="2">Uncharacterized protein</fullName>
    </submittedName>
</protein>
<accession>A0A397UIZ4</accession>
<dbReference type="EMBL" id="QKWP01001713">
    <property type="protein sequence ID" value="RIB07116.1"/>
    <property type="molecule type" value="Genomic_DNA"/>
</dbReference>
<feature type="transmembrane region" description="Helical" evidence="1">
    <location>
        <begin position="27"/>
        <end position="48"/>
    </location>
</feature>
<keyword evidence="3" id="KW-1185">Reference proteome</keyword>